<dbReference type="Gene3D" id="3.10.129.10">
    <property type="entry name" value="Hotdog Thioesterase"/>
    <property type="match status" value="1"/>
</dbReference>
<comment type="caution">
    <text evidence="3">The sequence shown here is derived from an EMBL/GenBank/DDBJ whole genome shotgun (WGS) entry which is preliminary data.</text>
</comment>
<dbReference type="AlphaFoldDB" id="A0A934IS80"/>
<evidence type="ECO:0000256" key="1">
    <source>
        <dbReference type="ARBA" id="ARBA00005953"/>
    </source>
</evidence>
<dbReference type="EMBL" id="JAEKJA010000019">
    <property type="protein sequence ID" value="MBJ3777668.1"/>
    <property type="molecule type" value="Genomic_DNA"/>
</dbReference>
<dbReference type="RefSeq" id="WP_198883576.1">
    <property type="nucleotide sequence ID" value="NZ_JAEKJA010000019.1"/>
</dbReference>
<dbReference type="InterPro" id="IPR029069">
    <property type="entry name" value="HotDog_dom_sf"/>
</dbReference>
<evidence type="ECO:0000313" key="4">
    <source>
        <dbReference type="Proteomes" id="UP000609531"/>
    </source>
</evidence>
<dbReference type="InterPro" id="IPR050563">
    <property type="entry name" value="4-hydroxybenzoyl-CoA_TE"/>
</dbReference>
<dbReference type="SUPFAM" id="SSF54637">
    <property type="entry name" value="Thioesterase/thiol ester dehydrase-isomerase"/>
    <property type="match status" value="1"/>
</dbReference>
<name>A0A934IS80_9HYPH</name>
<gene>
    <name evidence="3" type="ORF">JCR33_18325</name>
</gene>
<evidence type="ECO:0000256" key="2">
    <source>
        <dbReference type="ARBA" id="ARBA00022801"/>
    </source>
</evidence>
<dbReference type="Proteomes" id="UP000609531">
    <property type="component" value="Unassembled WGS sequence"/>
</dbReference>
<protein>
    <submittedName>
        <fullName evidence="3">YbgC/FadM family acyl-CoA thioesterase</fullName>
        <ecNumber evidence="3">3.1.2.-</ecNumber>
    </submittedName>
</protein>
<evidence type="ECO:0000313" key="3">
    <source>
        <dbReference type="EMBL" id="MBJ3777668.1"/>
    </source>
</evidence>
<keyword evidence="4" id="KW-1185">Reference proteome</keyword>
<sequence>MSFRFPIRVYFEDTDFSGRVYHGAYVHFLERGRTEWLRAKGVDHVALAAADPPLFFALREMTLRFRGPAVIDDLLEVETRVAGQKRAVILLDQRVLKADTAIVEARVELCLIDAAGRPARPPQAVRQAVMDG</sequence>
<reference evidence="3" key="1">
    <citation type="submission" date="2020-12" db="EMBL/GenBank/DDBJ databases">
        <title>Bacterial taxonomy.</title>
        <authorList>
            <person name="Pan X."/>
        </authorList>
    </citation>
    <scope>NUCLEOTIDE SEQUENCE</scope>
    <source>
        <strain evidence="3">B2012</strain>
    </source>
</reference>
<dbReference type="InterPro" id="IPR006684">
    <property type="entry name" value="YbgC/YbaW"/>
</dbReference>
<dbReference type="PANTHER" id="PTHR31793:SF37">
    <property type="entry name" value="ACYL-COA THIOESTER HYDROLASE YBGC"/>
    <property type="match status" value="1"/>
</dbReference>
<dbReference type="PIRSF" id="PIRSF003230">
    <property type="entry name" value="YbgC"/>
    <property type="match status" value="1"/>
</dbReference>
<proteinExistence type="inferred from homology"/>
<dbReference type="Pfam" id="PF13279">
    <property type="entry name" value="4HBT_2"/>
    <property type="match status" value="1"/>
</dbReference>
<organism evidence="3 4">
    <name type="scientific">Acuticoccus mangrovi</name>
    <dbReference type="NCBI Taxonomy" id="2796142"/>
    <lineage>
        <taxon>Bacteria</taxon>
        <taxon>Pseudomonadati</taxon>
        <taxon>Pseudomonadota</taxon>
        <taxon>Alphaproteobacteria</taxon>
        <taxon>Hyphomicrobiales</taxon>
        <taxon>Amorphaceae</taxon>
        <taxon>Acuticoccus</taxon>
    </lineage>
</organism>
<dbReference type="CDD" id="cd00586">
    <property type="entry name" value="4HBT"/>
    <property type="match status" value="1"/>
</dbReference>
<dbReference type="EC" id="3.1.2.-" evidence="3"/>
<comment type="similarity">
    <text evidence="1">Belongs to the 4-hydroxybenzoyl-CoA thioesterase family.</text>
</comment>
<accession>A0A934IS80</accession>
<dbReference type="GO" id="GO:0047617">
    <property type="term" value="F:fatty acyl-CoA hydrolase activity"/>
    <property type="evidence" value="ECO:0007669"/>
    <property type="project" value="TreeGrafter"/>
</dbReference>
<dbReference type="NCBIfam" id="TIGR00051">
    <property type="entry name" value="YbgC/FadM family acyl-CoA thioesterase"/>
    <property type="match status" value="1"/>
</dbReference>
<keyword evidence="2 3" id="KW-0378">Hydrolase</keyword>
<dbReference type="PANTHER" id="PTHR31793">
    <property type="entry name" value="4-HYDROXYBENZOYL-COA THIOESTERASE FAMILY MEMBER"/>
    <property type="match status" value="1"/>
</dbReference>
<dbReference type="FunFam" id="3.10.129.10:FF:000004">
    <property type="entry name" value="Tol-pal system-associated acyl-CoA thioesterase"/>
    <property type="match status" value="1"/>
</dbReference>